<dbReference type="PANTHER" id="PTHR45883:SF2">
    <property type="entry name" value="HSC70-INTERACTING PROTEIN"/>
    <property type="match status" value="1"/>
</dbReference>
<feature type="repeat" description="TPR" evidence="5">
    <location>
        <begin position="220"/>
        <end position="253"/>
    </location>
</feature>
<dbReference type="Gene3D" id="1.10.260.100">
    <property type="match status" value="1"/>
</dbReference>
<dbReference type="Gene3D" id="1.25.40.10">
    <property type="entry name" value="Tetratricopeptide repeat domain"/>
    <property type="match status" value="1"/>
</dbReference>
<dbReference type="Pfam" id="PF18253">
    <property type="entry name" value="HipN"/>
    <property type="match status" value="1"/>
</dbReference>
<gene>
    <name evidence="8" type="ORF">ALC53_09055</name>
</gene>
<accession>A0A195B8D6</accession>
<feature type="repeat" description="TPR" evidence="5">
    <location>
        <begin position="186"/>
        <end position="219"/>
    </location>
</feature>
<keyword evidence="9" id="KW-1185">Reference proteome</keyword>
<feature type="compositionally biased region" description="Acidic residues" evidence="6">
    <location>
        <begin position="109"/>
        <end position="120"/>
    </location>
</feature>
<feature type="compositionally biased region" description="Basic and acidic residues" evidence="6">
    <location>
        <begin position="279"/>
        <end position="306"/>
    </location>
</feature>
<keyword evidence="2" id="KW-0677">Repeat</keyword>
<dbReference type="FunFam" id="1.25.40.10:FF:000112">
    <property type="entry name" value="FAM10 family protein"/>
    <property type="match status" value="1"/>
</dbReference>
<dbReference type="Gene3D" id="6.10.250.3420">
    <property type="match status" value="1"/>
</dbReference>
<dbReference type="InterPro" id="IPR019734">
    <property type="entry name" value="TPR_rpt"/>
</dbReference>
<feature type="repeat" description="TPR" evidence="5">
    <location>
        <begin position="152"/>
        <end position="185"/>
    </location>
</feature>
<evidence type="ECO:0000313" key="8">
    <source>
        <dbReference type="EMBL" id="KYM80505.1"/>
    </source>
</evidence>
<keyword evidence="3 5" id="KW-0802">TPR repeat</keyword>
<evidence type="ECO:0000256" key="5">
    <source>
        <dbReference type="PROSITE-ProRule" id="PRU00339"/>
    </source>
</evidence>
<name>A0A195B8D6_9HYME</name>
<dbReference type="Pfam" id="PF13181">
    <property type="entry name" value="TPR_8"/>
    <property type="match status" value="1"/>
</dbReference>
<evidence type="ECO:0000256" key="2">
    <source>
        <dbReference type="ARBA" id="ARBA00022737"/>
    </source>
</evidence>
<feature type="compositionally biased region" description="Polar residues" evidence="6">
    <location>
        <begin position="307"/>
        <end position="318"/>
    </location>
</feature>
<evidence type="ECO:0000313" key="9">
    <source>
        <dbReference type="Proteomes" id="UP000078540"/>
    </source>
</evidence>
<dbReference type="SMART" id="SM00028">
    <property type="entry name" value="TPR"/>
    <property type="match status" value="3"/>
</dbReference>
<organism evidence="8 9">
    <name type="scientific">Atta colombica</name>
    <dbReference type="NCBI Taxonomy" id="520822"/>
    <lineage>
        <taxon>Eukaryota</taxon>
        <taxon>Metazoa</taxon>
        <taxon>Ecdysozoa</taxon>
        <taxon>Arthropoda</taxon>
        <taxon>Hexapoda</taxon>
        <taxon>Insecta</taxon>
        <taxon>Pterygota</taxon>
        <taxon>Neoptera</taxon>
        <taxon>Endopterygota</taxon>
        <taxon>Hymenoptera</taxon>
        <taxon>Apocrita</taxon>
        <taxon>Aculeata</taxon>
        <taxon>Formicoidea</taxon>
        <taxon>Formicidae</taxon>
        <taxon>Myrmicinae</taxon>
        <taxon>Atta</taxon>
    </lineage>
</organism>
<evidence type="ECO:0000256" key="4">
    <source>
        <dbReference type="ARBA" id="ARBA00037033"/>
    </source>
</evidence>
<feature type="region of interest" description="Disordered" evidence="6">
    <location>
        <begin position="391"/>
        <end position="418"/>
    </location>
</feature>
<evidence type="ECO:0000256" key="1">
    <source>
        <dbReference type="ARBA" id="ARBA00009015"/>
    </source>
</evidence>
<evidence type="ECO:0000256" key="6">
    <source>
        <dbReference type="SAM" id="MobiDB-lite"/>
    </source>
</evidence>
<evidence type="ECO:0000256" key="3">
    <source>
        <dbReference type="ARBA" id="ARBA00022803"/>
    </source>
</evidence>
<dbReference type="AlphaFoldDB" id="A0A195B8D6"/>
<reference evidence="8 9" key="1">
    <citation type="submission" date="2015-09" db="EMBL/GenBank/DDBJ databases">
        <title>Atta colombica WGS genome.</title>
        <authorList>
            <person name="Nygaard S."/>
            <person name="Hu H."/>
            <person name="Boomsma J."/>
            <person name="Zhang G."/>
        </authorList>
    </citation>
    <scope>NUCLEOTIDE SEQUENCE [LARGE SCALE GENOMIC DNA]</scope>
    <source>
        <strain evidence="8">Treedump-2</strain>
        <tissue evidence="8">Whole body</tissue>
    </source>
</reference>
<dbReference type="GO" id="GO:0046983">
    <property type="term" value="F:protein dimerization activity"/>
    <property type="evidence" value="ECO:0007669"/>
    <property type="project" value="InterPro"/>
</dbReference>
<dbReference type="InterPro" id="IPR011990">
    <property type="entry name" value="TPR-like_helical_dom_sf"/>
</dbReference>
<dbReference type="InterPro" id="IPR041243">
    <property type="entry name" value="STI1/HOP_DP"/>
</dbReference>
<dbReference type="EMBL" id="KQ976565">
    <property type="protein sequence ID" value="KYM80505.1"/>
    <property type="molecule type" value="Genomic_DNA"/>
</dbReference>
<comment type="similarity">
    <text evidence="1">Belongs to the FAM10 family.</text>
</comment>
<dbReference type="InterPro" id="IPR006636">
    <property type="entry name" value="STI1_HS-bd"/>
</dbReference>
<dbReference type="Pfam" id="PF17830">
    <property type="entry name" value="STI1-HOP_DP"/>
    <property type="match status" value="1"/>
</dbReference>
<comment type="function">
    <text evidence="4">One HIP oligomer binds the ATPase domains of at least two HSC70 molecules dependent on activation of the HSC70 ATPase by HSP40. Stabilizes the ADP state of HSC70 that has a high affinity for substrate protein. Through its own chaperone activity, it may contribute to the interaction of HSC70 with various target proteins.</text>
</comment>
<dbReference type="Proteomes" id="UP000078540">
    <property type="component" value="Unassembled WGS sequence"/>
</dbReference>
<dbReference type="PANTHER" id="PTHR45883">
    <property type="entry name" value="HSC70-INTERACTING PROTEIN"/>
    <property type="match status" value="1"/>
</dbReference>
<proteinExistence type="inferred from homology"/>
<feature type="compositionally biased region" description="Basic and acidic residues" evidence="6">
    <location>
        <begin position="80"/>
        <end position="100"/>
    </location>
</feature>
<sequence>MAPFKRMRSKRIMAAFELDKTASLLVERLNVIDNMEVPVFSDKVTQQLKLFAQQCMSDASLLHDPKLSYIKDLIEHYGGKVPEAKTNDSSDTKTEFENKSEQPQFESVPESEESEESDLELDMTGVIEPDEDAPQKMGNLTLQPNEEEIAESQAKRSEAVSAFVEKDYEKAMQLYTEAIVLNPQAALLYAKRGQVFLILNKPNACIRDCDRAIELNPDSAAAYKFRGRAYHLLGKFEEAANDLRLACKLDFDEQADEWLRETTPNARKIEEHKRKKERKAQEKLERERQERVRKAREAAKAREENTRTSQTDAGNTSPGVGDFYQFLKDPDVLQAFEDPEVAEAFREISTNPTNVLKYQNNPKVMALINKMASKFGGAGGMPGAAGMNFPGGMPGFPGAGAGRFNPPKSSPHDDVGLD</sequence>
<dbReference type="SUPFAM" id="SSF48452">
    <property type="entry name" value="TPR-like"/>
    <property type="match status" value="1"/>
</dbReference>
<feature type="region of interest" description="Disordered" evidence="6">
    <location>
        <begin position="269"/>
        <end position="319"/>
    </location>
</feature>
<dbReference type="InterPro" id="IPR034649">
    <property type="entry name" value="Hip_N"/>
</dbReference>
<dbReference type="STRING" id="520822.A0A195B8D6"/>
<dbReference type="GO" id="GO:0030544">
    <property type="term" value="F:Hsp70 protein binding"/>
    <property type="evidence" value="ECO:0007669"/>
    <property type="project" value="TreeGrafter"/>
</dbReference>
<protein>
    <submittedName>
        <fullName evidence="8">Hsc70-interacting protein</fullName>
    </submittedName>
</protein>
<feature type="domain" description="STI1" evidence="7">
    <location>
        <begin position="329"/>
        <end position="368"/>
    </location>
</feature>
<feature type="region of interest" description="Disordered" evidence="6">
    <location>
        <begin position="80"/>
        <end position="120"/>
    </location>
</feature>
<evidence type="ECO:0000259" key="7">
    <source>
        <dbReference type="SMART" id="SM00727"/>
    </source>
</evidence>
<feature type="compositionally biased region" description="Gly residues" evidence="6">
    <location>
        <begin position="392"/>
        <end position="401"/>
    </location>
</feature>
<dbReference type="SMART" id="SM00727">
    <property type="entry name" value="STI1"/>
    <property type="match status" value="1"/>
</dbReference>
<dbReference type="PROSITE" id="PS50005">
    <property type="entry name" value="TPR"/>
    <property type="match status" value="3"/>
</dbReference>
<dbReference type="CDD" id="cd14438">
    <property type="entry name" value="Hip_N"/>
    <property type="match status" value="1"/>
</dbReference>